<dbReference type="Proteomes" id="UP000636888">
    <property type="component" value="Unassembled WGS sequence"/>
</dbReference>
<dbReference type="EMBL" id="JAEMHM010000010">
    <property type="protein sequence ID" value="MBJ6725635.1"/>
    <property type="molecule type" value="Genomic_DNA"/>
</dbReference>
<proteinExistence type="predicted"/>
<organism evidence="1 2">
    <name type="scientific">Geomesophilobacter sediminis</name>
    <dbReference type="NCBI Taxonomy" id="2798584"/>
    <lineage>
        <taxon>Bacteria</taxon>
        <taxon>Pseudomonadati</taxon>
        <taxon>Thermodesulfobacteriota</taxon>
        <taxon>Desulfuromonadia</taxon>
        <taxon>Geobacterales</taxon>
        <taxon>Geobacteraceae</taxon>
        <taxon>Geomesophilobacter</taxon>
    </lineage>
</organism>
<comment type="caution">
    <text evidence="1">The sequence shown here is derived from an EMBL/GenBank/DDBJ whole genome shotgun (WGS) entry which is preliminary data.</text>
</comment>
<evidence type="ECO:0000313" key="2">
    <source>
        <dbReference type="Proteomes" id="UP000636888"/>
    </source>
</evidence>
<keyword evidence="2" id="KW-1185">Reference proteome</keyword>
<gene>
    <name evidence="1" type="ORF">JFN93_13015</name>
</gene>
<evidence type="ECO:0000313" key="1">
    <source>
        <dbReference type="EMBL" id="MBJ6725635.1"/>
    </source>
</evidence>
<name>A0A8J7LWE0_9BACT</name>
<dbReference type="AlphaFoldDB" id="A0A8J7LWE0"/>
<dbReference type="RefSeq" id="WP_199384529.1">
    <property type="nucleotide sequence ID" value="NZ_JAEMHM010000010.1"/>
</dbReference>
<sequence length="111" mass="12784">MNLPRIAVGLSFVIYLSGCAMMQSWKSIPPPGGCDQCHTVPISNNWVVSYQAPNLTDERGRNYFQTEQYTMGRQERGKSPLEQRKVEELRCFECHKSPDEAHKGRMGRFHH</sequence>
<accession>A0A8J7LWE0</accession>
<reference evidence="1" key="1">
    <citation type="submission" date="2020-12" db="EMBL/GenBank/DDBJ databases">
        <title>Geomonas sp. Red875, isolated from river sediment.</title>
        <authorList>
            <person name="Xu Z."/>
            <person name="Zhang Z."/>
            <person name="Masuda Y."/>
            <person name="Itoh H."/>
            <person name="Senoo K."/>
        </authorList>
    </citation>
    <scope>NUCLEOTIDE SEQUENCE</scope>
    <source>
        <strain evidence="1">Red875</strain>
    </source>
</reference>
<protein>
    <submittedName>
        <fullName evidence="1">Cytochrome C</fullName>
    </submittedName>
</protein>